<dbReference type="AlphaFoldDB" id="A0AAW5MW50"/>
<dbReference type="GO" id="GO:0016788">
    <property type="term" value="F:hydrolase activity, acting on ester bonds"/>
    <property type="evidence" value="ECO:0007669"/>
    <property type="project" value="InterPro"/>
</dbReference>
<comment type="caution">
    <text evidence="2">The sequence shown here is derived from an EMBL/GenBank/DDBJ whole genome shotgun (WGS) entry which is preliminary data.</text>
</comment>
<evidence type="ECO:0000313" key="2">
    <source>
        <dbReference type="EMBL" id="MCR6677685.1"/>
    </source>
</evidence>
<protein>
    <submittedName>
        <fullName evidence="2">SymE family type I addiction module toxin</fullName>
    </submittedName>
</protein>
<dbReference type="Pfam" id="PF08845">
    <property type="entry name" value="SymE_toxin"/>
    <property type="match status" value="1"/>
</dbReference>
<gene>
    <name evidence="2" type="ORF">NVV43_19050</name>
</gene>
<sequence length="124" mass="13743">MASRSDSHRITVADLAPVHLADLTIQIHHRHNQRTRKMLVPGLTQHAHAFKPGADLLASLYLKGDWLAEAGFDTGTGVTVKISEGCLILIAERDEVQELRKELYQVKQVVKGMRLGVIEVIKGN</sequence>
<accession>A0AAW5MW50</accession>
<feature type="domain" description="Toxin SymE-like" evidence="1">
    <location>
        <begin position="58"/>
        <end position="90"/>
    </location>
</feature>
<name>A0AAW5MW50_9ESCH</name>
<organism evidence="2 3">
    <name type="scientific">Escherichia marmotae</name>
    <dbReference type="NCBI Taxonomy" id="1499973"/>
    <lineage>
        <taxon>Bacteria</taxon>
        <taxon>Pseudomonadati</taxon>
        <taxon>Pseudomonadota</taxon>
        <taxon>Gammaproteobacteria</taxon>
        <taxon>Enterobacterales</taxon>
        <taxon>Enterobacteriaceae</taxon>
        <taxon>Escherichia</taxon>
    </lineage>
</organism>
<evidence type="ECO:0000313" key="3">
    <source>
        <dbReference type="Proteomes" id="UP001206878"/>
    </source>
</evidence>
<evidence type="ECO:0000259" key="1">
    <source>
        <dbReference type="Pfam" id="PF08845"/>
    </source>
</evidence>
<dbReference type="GO" id="GO:0003723">
    <property type="term" value="F:RNA binding"/>
    <property type="evidence" value="ECO:0007669"/>
    <property type="project" value="InterPro"/>
</dbReference>
<dbReference type="EMBL" id="JANPXH010000025">
    <property type="protein sequence ID" value="MCR6677685.1"/>
    <property type="molecule type" value="Genomic_DNA"/>
</dbReference>
<proteinExistence type="predicted"/>
<reference evidence="2" key="1">
    <citation type="submission" date="2022-07" db="EMBL/GenBank/DDBJ databases">
        <title>Diversity of ethanolamine utilization by human commensal Escherichia coli.</title>
        <authorList>
            <person name="Jubelin G."/>
        </authorList>
    </citation>
    <scope>NUCLEOTIDE SEQUENCE</scope>
    <source>
        <strain evidence="2">S1</strain>
    </source>
</reference>
<dbReference type="Proteomes" id="UP001206878">
    <property type="component" value="Unassembled WGS sequence"/>
</dbReference>
<dbReference type="InterPro" id="IPR014944">
    <property type="entry name" value="Toxin_SymE-like"/>
</dbReference>
<dbReference type="GO" id="GO:0005737">
    <property type="term" value="C:cytoplasm"/>
    <property type="evidence" value="ECO:0007669"/>
    <property type="project" value="InterPro"/>
</dbReference>
<dbReference type="GO" id="GO:0016070">
    <property type="term" value="P:RNA metabolic process"/>
    <property type="evidence" value="ECO:0007669"/>
    <property type="project" value="InterPro"/>
</dbReference>